<dbReference type="RefSeq" id="WP_123045162.1">
    <property type="nucleotide sequence ID" value="NZ_RDSR01000005.1"/>
</dbReference>
<dbReference type="Gene3D" id="3.40.630.30">
    <property type="match status" value="1"/>
</dbReference>
<reference evidence="2 3" key="1">
    <citation type="submission" date="2018-11" db="EMBL/GenBank/DDBJ databases">
        <title>Cryobacterium sp. nov., isolated from rhizosphere soil of lettuce.</title>
        <authorList>
            <person name="Wang Y."/>
        </authorList>
    </citation>
    <scope>NUCLEOTIDE SEQUENCE [LARGE SCALE GENOMIC DNA]</scope>
    <source>
        <strain evidence="2 3">NEAU-85</strain>
    </source>
</reference>
<organism evidence="2 3">
    <name type="scientific">Cryobacterium tepidiphilum</name>
    <dbReference type="NCBI Taxonomy" id="2486026"/>
    <lineage>
        <taxon>Bacteria</taxon>
        <taxon>Bacillati</taxon>
        <taxon>Actinomycetota</taxon>
        <taxon>Actinomycetes</taxon>
        <taxon>Micrococcales</taxon>
        <taxon>Microbacteriaceae</taxon>
        <taxon>Cryobacterium</taxon>
    </lineage>
</organism>
<proteinExistence type="predicted"/>
<feature type="domain" description="N-acyl amino acid synthase FeeM catalytic core" evidence="1">
    <location>
        <begin position="53"/>
        <end position="204"/>
    </location>
</feature>
<sequence>MSHVDRTVSNHEVIPVIDSALFSEEPGARMACGVLAVNGVPITGLAAEYAAHFQLRRKVYVDQTGQLSASEIHEDGTDRDADDARSVTFGVFENHESGVRVVGVARLILRRGERPLPIESFCPDAFAHGDLTGTSVEVSRVIARHERAALQDLVQWHLFALMLAYIANHDLERTFAIIEPWLERHLKAAIAIDRIGEVRYVEHYLDYNVPVEIDIPTSMERVNARNGGFIDRYRAAEPDMTYVGRVPERSRVSSVV</sequence>
<comment type="caution">
    <text evidence="2">The sequence shown here is derived from an EMBL/GenBank/DDBJ whole genome shotgun (WGS) entry which is preliminary data.</text>
</comment>
<dbReference type="Pfam" id="PF21926">
    <property type="entry name" value="FeeM"/>
    <property type="match status" value="1"/>
</dbReference>
<name>A0A3M8LHU1_9MICO</name>
<dbReference type="AlphaFoldDB" id="A0A3M8LHU1"/>
<evidence type="ECO:0000313" key="3">
    <source>
        <dbReference type="Proteomes" id="UP000279859"/>
    </source>
</evidence>
<gene>
    <name evidence="2" type="ORF">EEJ31_04910</name>
</gene>
<dbReference type="EMBL" id="RDSR01000005">
    <property type="protein sequence ID" value="RNE64204.1"/>
    <property type="molecule type" value="Genomic_DNA"/>
</dbReference>
<dbReference type="InterPro" id="IPR016181">
    <property type="entry name" value="Acyl_CoA_acyltransferase"/>
</dbReference>
<dbReference type="SUPFAM" id="SSF55729">
    <property type="entry name" value="Acyl-CoA N-acyltransferases (Nat)"/>
    <property type="match status" value="1"/>
</dbReference>
<dbReference type="InterPro" id="IPR054597">
    <property type="entry name" value="FeeM_cat"/>
</dbReference>
<dbReference type="Proteomes" id="UP000279859">
    <property type="component" value="Unassembled WGS sequence"/>
</dbReference>
<protein>
    <recommendedName>
        <fullName evidence="1">N-acyl amino acid synthase FeeM catalytic core domain-containing protein</fullName>
    </recommendedName>
</protein>
<dbReference type="OrthoDB" id="4987350at2"/>
<evidence type="ECO:0000313" key="2">
    <source>
        <dbReference type="EMBL" id="RNE64204.1"/>
    </source>
</evidence>
<keyword evidence="3" id="KW-1185">Reference proteome</keyword>
<accession>A0A3M8LHU1</accession>
<evidence type="ECO:0000259" key="1">
    <source>
        <dbReference type="Pfam" id="PF21926"/>
    </source>
</evidence>